<organism evidence="1 2">
    <name type="scientific">Comamonas thiooxydans</name>
    <dbReference type="NCBI Taxonomy" id="363952"/>
    <lineage>
        <taxon>Bacteria</taxon>
        <taxon>Pseudomonadati</taxon>
        <taxon>Pseudomonadota</taxon>
        <taxon>Betaproteobacteria</taxon>
        <taxon>Burkholderiales</taxon>
        <taxon>Comamonadaceae</taxon>
        <taxon>Comamonas</taxon>
    </lineage>
</organism>
<protein>
    <submittedName>
        <fullName evidence="1">Uncharacterized protein</fullName>
    </submittedName>
</protein>
<sequence length="315" mass="35858">MGFFDWFRKSNKSEPVVEVASMKREPPTGSFPLFKIHYREDFGADTRRDIFPIRMYATEEGVRAWDYLIGELRLFKFSQMLGVHDIRAGRDIKVRGLWEWCGLPEPMQSFRDEVPDAPKQTQWQAAPSAARFRLTVNRRGTPMRVVDFTPRAWATDRRAMSGVVWPGEVEEAFTFADIASAIDLHSGELLDRVALWNLVLAHRDDAIPWYVQWADQHLMVLCLVGFLRQELGQFKATMRPQVNDALLSVGYAQLDEDGFKSIIQATRDGYNGGMTLLAQARMLTDSERVACMKVARTLLEAKGLGSSMAEAVFKD</sequence>
<evidence type="ECO:0000313" key="2">
    <source>
        <dbReference type="Proteomes" id="UP000029567"/>
    </source>
</evidence>
<dbReference type="RefSeq" id="WP_034380388.1">
    <property type="nucleotide sequence ID" value="NZ_AWTN01000095.1"/>
</dbReference>
<name>A0A0E3BFG1_9BURK</name>
<reference evidence="1 2" key="1">
    <citation type="submission" date="2013-09" db="EMBL/GenBank/DDBJ databases">
        <title>High correlation between genotypes and phenotypes of environmental bacteria Comamonas testosteroni strains.</title>
        <authorList>
            <person name="Liu L."/>
            <person name="Zhu W."/>
            <person name="Xia X."/>
            <person name="Xu B."/>
            <person name="Luo M."/>
            <person name="Wang G."/>
        </authorList>
    </citation>
    <scope>NUCLEOTIDE SEQUENCE [LARGE SCALE GENOMIC DNA]</scope>
    <source>
        <strain evidence="1 2">JL14</strain>
    </source>
</reference>
<dbReference type="AlphaFoldDB" id="A0A0E3BFG1"/>
<proteinExistence type="predicted"/>
<dbReference type="Proteomes" id="UP000029567">
    <property type="component" value="Unassembled WGS sequence"/>
</dbReference>
<gene>
    <name evidence="1" type="ORF">P245_15615</name>
</gene>
<accession>A0A0E3BFG1</accession>
<comment type="caution">
    <text evidence="1">The sequence shown here is derived from an EMBL/GenBank/DDBJ whole genome shotgun (WGS) entry which is preliminary data.</text>
</comment>
<dbReference type="EMBL" id="AWTN01000095">
    <property type="protein sequence ID" value="KGG90860.1"/>
    <property type="molecule type" value="Genomic_DNA"/>
</dbReference>
<evidence type="ECO:0000313" key="1">
    <source>
        <dbReference type="EMBL" id="KGG90860.1"/>
    </source>
</evidence>